<accession>A0ABP0E277</accession>
<dbReference type="Proteomes" id="UP001642501">
    <property type="component" value="Unassembled WGS sequence"/>
</dbReference>
<protein>
    <submittedName>
        <fullName evidence="2">Negative regulator of the PHO system</fullName>
    </submittedName>
</protein>
<reference evidence="2 3" key="1">
    <citation type="submission" date="2024-01" db="EMBL/GenBank/DDBJ databases">
        <authorList>
            <person name="Allen C."/>
            <person name="Tagirdzhanova G."/>
        </authorList>
    </citation>
    <scope>NUCLEOTIDE SEQUENCE [LARGE SCALE GENOMIC DNA]</scope>
    <source>
        <strain evidence="2 3">CBS 573.63</strain>
    </source>
</reference>
<feature type="compositionally biased region" description="Basic and acidic residues" evidence="1">
    <location>
        <begin position="499"/>
        <end position="509"/>
    </location>
</feature>
<feature type="compositionally biased region" description="Low complexity" evidence="1">
    <location>
        <begin position="366"/>
        <end position="376"/>
    </location>
</feature>
<evidence type="ECO:0000313" key="2">
    <source>
        <dbReference type="EMBL" id="CAK7273205.1"/>
    </source>
</evidence>
<feature type="region of interest" description="Disordered" evidence="1">
    <location>
        <begin position="239"/>
        <end position="272"/>
    </location>
</feature>
<evidence type="ECO:0000256" key="1">
    <source>
        <dbReference type="SAM" id="MobiDB-lite"/>
    </source>
</evidence>
<feature type="compositionally biased region" description="Pro residues" evidence="1">
    <location>
        <begin position="488"/>
        <end position="498"/>
    </location>
</feature>
<feature type="compositionally biased region" description="Low complexity" evidence="1">
    <location>
        <begin position="247"/>
        <end position="263"/>
    </location>
</feature>
<gene>
    <name evidence="2" type="primary">PHO85_1</name>
    <name evidence="2" type="ORF">SEPCBS57363_005537</name>
</gene>
<organism evidence="2 3">
    <name type="scientific">Sporothrix epigloea</name>
    <dbReference type="NCBI Taxonomy" id="1892477"/>
    <lineage>
        <taxon>Eukaryota</taxon>
        <taxon>Fungi</taxon>
        <taxon>Dikarya</taxon>
        <taxon>Ascomycota</taxon>
        <taxon>Pezizomycotina</taxon>
        <taxon>Sordariomycetes</taxon>
        <taxon>Sordariomycetidae</taxon>
        <taxon>Ophiostomatales</taxon>
        <taxon>Ophiostomataceae</taxon>
        <taxon>Sporothrix</taxon>
    </lineage>
</organism>
<evidence type="ECO:0000313" key="3">
    <source>
        <dbReference type="Proteomes" id="UP001642501"/>
    </source>
</evidence>
<sequence>MEGNRSPDRAEEDTEDCGKERDRLVCALQLKLAELDARVASYRRDCANEFRRYAVDLIGPLADEAKAAITESIEEPVGILAETYPALYPGFVEDGPRSAASVFSASPIRPPNSCVSPPPVLYHTSGTPSKSLQKQNTYFAAPAGAASSPSLHARDDEFRGVFTPPFLPLLDSWSNDRQPRLNNTHAAVAKERDSDAPKEEAENVAEAVVSETLESVASKSVAGTAEVSARPVVETARLEPKLKSALRRTSSNSSSRSSTRSSTPVSGTPGFATRHVRFSFNGEEVLPTATPPREQHEQDLSWLMHDNSHNRSGHGATAHSMYDYSRHYQASADTHSPRGDLHSTLRAESPSSNTVLPRSKNEELATELSAESTSAAITGQPASDLKPSNTQGGESQTAASPTTRDSFPSISQSPPPALYRRHSQILDEDEDDFKPLARKVSSSDRLRALSKMPLEDPSNWTVVNPQSDTHSSASERLTPADLVYQPSPHTPSPPPPPEVEQREYAESDTSHTNSSEDEDGFVMRASRKTKAHLTENAVPASVANDTSPNSVDRPAQKSLHTPVQITTVVPPSKNESGRKTKAAVDEDDFFGFDYDDDDINGDAVDIDVGYPLSRTTHVNILDHSDEEETSNNTDDENSDENAPVDDASLVEKEKAALGIGTDGLDSSELVFNRRINNNALEGNDVDLSSSLLTRLRKIQSDSLGDNIVQGAESFRSPPSSPSAISAGSYRGKFIDLFNVVKDPRILQQAAQMGNINSFVGSVHDRDHETHAPASLADFSSLSGREQLNLLSGTPRSLTERMAMEDARKFFSTSR</sequence>
<feature type="region of interest" description="Disordered" evidence="1">
    <location>
        <begin position="620"/>
        <end position="645"/>
    </location>
</feature>
<feature type="compositionally biased region" description="Polar residues" evidence="1">
    <location>
        <begin position="558"/>
        <end position="569"/>
    </location>
</feature>
<proteinExistence type="predicted"/>
<comment type="caution">
    <text evidence="2">The sequence shown here is derived from an EMBL/GenBank/DDBJ whole genome shotgun (WGS) entry which is preliminary data.</text>
</comment>
<feature type="compositionally biased region" description="Polar residues" evidence="1">
    <location>
        <begin position="386"/>
        <end position="412"/>
    </location>
</feature>
<keyword evidence="3" id="KW-1185">Reference proteome</keyword>
<feature type="region of interest" description="Disordered" evidence="1">
    <location>
        <begin position="329"/>
        <end position="417"/>
    </location>
</feature>
<dbReference type="EMBL" id="CAWUOM010000126">
    <property type="protein sequence ID" value="CAK7273205.1"/>
    <property type="molecule type" value="Genomic_DNA"/>
</dbReference>
<name>A0ABP0E277_9PEZI</name>
<feature type="compositionally biased region" description="Basic and acidic residues" evidence="1">
    <location>
        <begin position="335"/>
        <end position="345"/>
    </location>
</feature>
<feature type="compositionally biased region" description="Acidic residues" evidence="1">
    <location>
        <begin position="624"/>
        <end position="643"/>
    </location>
</feature>
<feature type="region of interest" description="Disordered" evidence="1">
    <location>
        <begin position="429"/>
        <end position="582"/>
    </location>
</feature>
<feature type="compositionally biased region" description="Polar residues" evidence="1">
    <location>
        <begin position="458"/>
        <end position="475"/>
    </location>
</feature>